<evidence type="ECO:0000259" key="1">
    <source>
        <dbReference type="PROSITE" id="PS50035"/>
    </source>
</evidence>
<dbReference type="GO" id="GO:0008808">
    <property type="term" value="F:cardiolipin synthase activity"/>
    <property type="evidence" value="ECO:0007669"/>
    <property type="project" value="TreeGrafter"/>
</dbReference>
<dbReference type="SUPFAM" id="SSF56024">
    <property type="entry name" value="Phospholipase D/nuclease"/>
    <property type="match status" value="2"/>
</dbReference>
<dbReference type="KEGG" id="paur:FGL86_08055"/>
<proteinExistence type="predicted"/>
<feature type="domain" description="PLD phosphodiesterase" evidence="1">
    <location>
        <begin position="106"/>
        <end position="133"/>
    </location>
</feature>
<keyword evidence="3" id="KW-1185">Reference proteome</keyword>
<dbReference type="OrthoDB" id="9762009at2"/>
<dbReference type="Gene3D" id="3.30.870.10">
    <property type="entry name" value="Endonuclease Chain A"/>
    <property type="match status" value="2"/>
</dbReference>
<dbReference type="PANTHER" id="PTHR21248">
    <property type="entry name" value="CARDIOLIPIN SYNTHASE"/>
    <property type="match status" value="1"/>
</dbReference>
<protein>
    <submittedName>
        <fullName evidence="2">Phosphatidylserine/phosphatidylglycerophosphate/ cardiolipin synthase family protein</fullName>
    </submittedName>
</protein>
<dbReference type="PROSITE" id="PS50035">
    <property type="entry name" value="PLD"/>
    <property type="match status" value="1"/>
</dbReference>
<dbReference type="AlphaFoldDB" id="A0A5B8SWA1"/>
<accession>A0A5B8SWA1</accession>
<dbReference type="EMBL" id="CP042382">
    <property type="protein sequence ID" value="QEA39030.1"/>
    <property type="molecule type" value="Genomic_DNA"/>
</dbReference>
<dbReference type="GO" id="GO:0032049">
    <property type="term" value="P:cardiolipin biosynthetic process"/>
    <property type="evidence" value="ECO:0007669"/>
    <property type="project" value="UniProtKB-ARBA"/>
</dbReference>
<dbReference type="RefSeq" id="WP_147184086.1">
    <property type="nucleotide sequence ID" value="NZ_CP042382.1"/>
</dbReference>
<dbReference type="CDD" id="cd09159">
    <property type="entry name" value="PLDc_ybhO_like_2"/>
    <property type="match status" value="1"/>
</dbReference>
<evidence type="ECO:0000313" key="3">
    <source>
        <dbReference type="Proteomes" id="UP000321272"/>
    </source>
</evidence>
<dbReference type="Proteomes" id="UP000321272">
    <property type="component" value="Chromosome"/>
</dbReference>
<evidence type="ECO:0000313" key="2">
    <source>
        <dbReference type="EMBL" id="QEA39030.1"/>
    </source>
</evidence>
<dbReference type="SMART" id="SM00155">
    <property type="entry name" value="PLDc"/>
    <property type="match status" value="2"/>
</dbReference>
<name>A0A5B8SWA1_9GAMM</name>
<gene>
    <name evidence="2" type="ORF">FGL86_08055</name>
</gene>
<dbReference type="InterPro" id="IPR001736">
    <property type="entry name" value="PLipase_D/transphosphatidylase"/>
</dbReference>
<dbReference type="GO" id="GO:0016020">
    <property type="term" value="C:membrane"/>
    <property type="evidence" value="ECO:0007669"/>
    <property type="project" value="TreeGrafter"/>
</dbReference>
<dbReference type="PANTHER" id="PTHR21248:SF23">
    <property type="entry name" value="CARDIOLIPIN SYNTHASE B"/>
    <property type="match status" value="1"/>
</dbReference>
<reference evidence="2 3" key="1">
    <citation type="submission" date="2019-06" db="EMBL/GenBank/DDBJ databases">
        <title>Genome analyses of bacteria isolated from kimchi.</title>
        <authorList>
            <person name="Lee S."/>
            <person name="Ahn S."/>
            <person name="Roh S."/>
        </authorList>
    </citation>
    <scope>NUCLEOTIDE SEQUENCE [LARGE SCALE GENOMIC DNA]</scope>
    <source>
        <strain evidence="2 3">CBA4606</strain>
    </source>
</reference>
<dbReference type="Pfam" id="PF13091">
    <property type="entry name" value="PLDc_2"/>
    <property type="match status" value="2"/>
</dbReference>
<organism evidence="2 3">
    <name type="scientific">Pistricoccus aurantiacus</name>
    <dbReference type="NCBI Taxonomy" id="1883414"/>
    <lineage>
        <taxon>Bacteria</taxon>
        <taxon>Pseudomonadati</taxon>
        <taxon>Pseudomonadota</taxon>
        <taxon>Gammaproteobacteria</taxon>
        <taxon>Oceanospirillales</taxon>
        <taxon>Halomonadaceae</taxon>
        <taxon>Pistricoccus</taxon>
    </lineage>
</organism>
<dbReference type="InterPro" id="IPR025202">
    <property type="entry name" value="PLD-like_dom"/>
</dbReference>
<sequence length="373" mass="43019">MQGCWREGNRFVLLPEGSCFLPTMFEALSQARRWILVELYLMESGVLATRLIDALIEAANRGVTVLLMLDGFGSWKLSSGDRRRLSESGIALRFFNPLALKSLTRNLTRDHRKLVIVDGRVAFTGGFGAVDAFMDAWFEVAVRIEGPVINDWFKLFADLWDSQLTQGSGKATLVHELASEPVEACYGNAMRGRVMWGKGYRYQAIRRSLQRRVVKARQRIWLCTPYFVPTLSLRLRLAKAASRGVDVRLLLPGSINDNPGVRYAGHRFYQRLLKSGVRIHEFQPTFIHAKFSLVDDWCSIGSCNFDHWSLQWNLEANQEIQDSGFANRVRELFERNFAASREIELTDWLRRSWHQRLREWLFGTLNAWLTRLK</sequence>
<dbReference type="CDD" id="cd09110">
    <property type="entry name" value="PLDc_CLS_1"/>
    <property type="match status" value="1"/>
</dbReference>